<evidence type="ECO:0000259" key="3">
    <source>
        <dbReference type="Pfam" id="PF17191"/>
    </source>
</evidence>
<accession>A0A091BYQ1</accession>
<dbReference type="GO" id="GO:0006281">
    <property type="term" value="P:DNA repair"/>
    <property type="evidence" value="ECO:0007669"/>
    <property type="project" value="InterPro"/>
</dbReference>
<protein>
    <submittedName>
        <fullName evidence="4">ATP-dependent DNA helicase</fullName>
        <ecNumber evidence="4">3.6.1.-</ecNumber>
    </submittedName>
</protein>
<organism evidence="4 5">
    <name type="scientific">Tetragenococcus muriaticus 3MR10-3</name>
    <dbReference type="NCBI Taxonomy" id="1302648"/>
    <lineage>
        <taxon>Bacteria</taxon>
        <taxon>Bacillati</taxon>
        <taxon>Bacillota</taxon>
        <taxon>Bacilli</taxon>
        <taxon>Lactobacillales</taxon>
        <taxon>Enterococcaceae</taxon>
        <taxon>Tetragenococcus</taxon>
    </lineage>
</organism>
<dbReference type="GO" id="GO:0016787">
    <property type="term" value="F:hydrolase activity"/>
    <property type="evidence" value="ECO:0007669"/>
    <property type="project" value="UniProtKB-KW"/>
</dbReference>
<keyword evidence="2 4" id="KW-0547">Nucleotide-binding</keyword>
<name>A0A091BYQ1_9ENTE</name>
<dbReference type="PANTHER" id="PTHR47964:SF1">
    <property type="entry name" value="ATP-DEPENDENT DNA HELICASE HOMOLOG RECG, CHLOROPLASTIC"/>
    <property type="match status" value="1"/>
</dbReference>
<gene>
    <name evidence="4" type="ORF">TMU3MR103_1901</name>
</gene>
<evidence type="ECO:0000313" key="5">
    <source>
        <dbReference type="Proteomes" id="UP000029381"/>
    </source>
</evidence>
<keyword evidence="2 4" id="KW-0067">ATP-binding</keyword>
<dbReference type="InterPro" id="IPR012340">
    <property type="entry name" value="NA-bd_OB-fold"/>
</dbReference>
<dbReference type="InterPro" id="IPR033454">
    <property type="entry name" value="RecG_wedge"/>
</dbReference>
<proteinExistence type="predicted"/>
<keyword evidence="1 4" id="KW-0378">Hydrolase</keyword>
<evidence type="ECO:0000256" key="2">
    <source>
        <dbReference type="ARBA" id="ARBA00022806"/>
    </source>
</evidence>
<keyword evidence="2 4" id="KW-0347">Helicase</keyword>
<dbReference type="InterPro" id="IPR047112">
    <property type="entry name" value="RecG/Mfd"/>
</dbReference>
<dbReference type="EMBL" id="JPVT01000209">
    <property type="protein sequence ID" value="KFN89615.1"/>
    <property type="molecule type" value="Genomic_DNA"/>
</dbReference>
<dbReference type="EC" id="3.6.1.-" evidence="4"/>
<dbReference type="GO" id="GO:0003678">
    <property type="term" value="F:DNA helicase activity"/>
    <property type="evidence" value="ECO:0007669"/>
    <property type="project" value="TreeGrafter"/>
</dbReference>
<feature type="domain" description="RecG wedge" evidence="3">
    <location>
        <begin position="23"/>
        <end position="81"/>
    </location>
</feature>
<dbReference type="Gene3D" id="1.10.150.20">
    <property type="entry name" value="5' to 3' exonuclease, C-terminal subdomain"/>
    <property type="match status" value="1"/>
</dbReference>
<evidence type="ECO:0000256" key="1">
    <source>
        <dbReference type="ARBA" id="ARBA00022801"/>
    </source>
</evidence>
<dbReference type="Proteomes" id="UP000029381">
    <property type="component" value="Unassembled WGS sequence"/>
</dbReference>
<sequence>MIFQLLFLKVGEKMLEESITKLAGVGEKRAQALADLGIETIEDLLRYYPFRYDDIKERDLIEINDQEKVTIKGVVVSPPVINRFGYKKSRLQFRMMQDHDVFSVSFLTNLT</sequence>
<dbReference type="AlphaFoldDB" id="A0A091BYQ1"/>
<dbReference type="Pfam" id="PF17191">
    <property type="entry name" value="RecG_wedge"/>
    <property type="match status" value="1"/>
</dbReference>
<reference evidence="4 5" key="1">
    <citation type="submission" date="2014-08" db="EMBL/GenBank/DDBJ databases">
        <title>Genome sequence of Tetragenococcus muriaticus.</title>
        <authorList>
            <person name="Chuea-nongthon C."/>
            <person name="Rodtong S."/>
            <person name="Yongsawatdigul J."/>
            <person name="Steele J.L."/>
            <person name="Liu X.-y."/>
            <person name="Speers J."/>
            <person name="Glasner J.D."/>
            <person name="Neeno-Eckwall E.C."/>
        </authorList>
    </citation>
    <scope>NUCLEOTIDE SEQUENCE [LARGE SCALE GENOMIC DNA]</scope>
    <source>
        <strain evidence="4 5">3MR10-3</strain>
    </source>
</reference>
<evidence type="ECO:0000313" key="4">
    <source>
        <dbReference type="EMBL" id="KFN89615.1"/>
    </source>
</evidence>
<dbReference type="PATRIC" id="fig|1302648.3.peg.1861"/>
<dbReference type="PANTHER" id="PTHR47964">
    <property type="entry name" value="ATP-DEPENDENT DNA HELICASE HOMOLOG RECG, CHLOROPLASTIC"/>
    <property type="match status" value="1"/>
</dbReference>
<comment type="caution">
    <text evidence="4">The sequence shown here is derived from an EMBL/GenBank/DDBJ whole genome shotgun (WGS) entry which is preliminary data.</text>
</comment>
<keyword evidence="5" id="KW-1185">Reference proteome</keyword>
<dbReference type="SUPFAM" id="SSF50249">
    <property type="entry name" value="Nucleic acid-binding proteins"/>
    <property type="match status" value="1"/>
</dbReference>